<reference evidence="1 2" key="1">
    <citation type="submission" date="2015-01" db="EMBL/GenBank/DDBJ databases">
        <title>Evolution of Trichinella species and genotypes.</title>
        <authorList>
            <person name="Korhonen P.K."/>
            <person name="Edoardo P."/>
            <person name="Giuseppe L.R."/>
            <person name="Gasser R.B."/>
        </authorList>
    </citation>
    <scope>NUCLEOTIDE SEQUENCE [LARGE SCALE GENOMIC DNA]</scope>
    <source>
        <strain evidence="1">ISS2496</strain>
    </source>
</reference>
<accession>A0A0V1ACH1</accession>
<dbReference type="AlphaFoldDB" id="A0A0V1ACH1"/>
<evidence type="ECO:0000313" key="1">
    <source>
        <dbReference type="EMBL" id="KRY22514.1"/>
    </source>
</evidence>
<dbReference type="Proteomes" id="UP000054783">
    <property type="component" value="Unassembled WGS sequence"/>
</dbReference>
<sequence length="80" mass="8881">MQILSSTFRTCISELNTIAYGGDGGVRAGLHVLWVVVICRLSSTVSTFDRVLINSYRDASRIVERIRLSRLAITNSNTVH</sequence>
<organism evidence="1 2">
    <name type="scientific">Trichinella patagoniensis</name>
    <dbReference type="NCBI Taxonomy" id="990121"/>
    <lineage>
        <taxon>Eukaryota</taxon>
        <taxon>Metazoa</taxon>
        <taxon>Ecdysozoa</taxon>
        <taxon>Nematoda</taxon>
        <taxon>Enoplea</taxon>
        <taxon>Dorylaimia</taxon>
        <taxon>Trichinellida</taxon>
        <taxon>Trichinellidae</taxon>
        <taxon>Trichinella</taxon>
    </lineage>
</organism>
<proteinExistence type="predicted"/>
<evidence type="ECO:0000313" key="2">
    <source>
        <dbReference type="Proteomes" id="UP000054783"/>
    </source>
</evidence>
<gene>
    <name evidence="1" type="ORF">T12_9429</name>
</gene>
<keyword evidence="2" id="KW-1185">Reference proteome</keyword>
<name>A0A0V1ACH1_9BILA</name>
<dbReference type="EMBL" id="JYDQ01000009">
    <property type="protein sequence ID" value="KRY22514.1"/>
    <property type="molecule type" value="Genomic_DNA"/>
</dbReference>
<protein>
    <submittedName>
        <fullName evidence="1">Uncharacterized protein</fullName>
    </submittedName>
</protein>
<comment type="caution">
    <text evidence="1">The sequence shown here is derived from an EMBL/GenBank/DDBJ whole genome shotgun (WGS) entry which is preliminary data.</text>
</comment>